<name>A0A7J9EH01_9ROSI</name>
<feature type="region of interest" description="Disordered" evidence="1">
    <location>
        <begin position="116"/>
        <end position="162"/>
    </location>
</feature>
<evidence type="ECO:0000259" key="2">
    <source>
        <dbReference type="Pfam" id="PF14392"/>
    </source>
</evidence>
<reference evidence="3 4" key="1">
    <citation type="journal article" date="2019" name="Genome Biol. Evol.">
        <title>Insights into the evolution of the New World diploid cottons (Gossypium, subgenus Houzingenia) based on genome sequencing.</title>
        <authorList>
            <person name="Grover C.E."/>
            <person name="Arick M.A. 2nd"/>
            <person name="Thrash A."/>
            <person name="Conover J.L."/>
            <person name="Sanders W.S."/>
            <person name="Peterson D.G."/>
            <person name="Frelichowski J.E."/>
            <person name="Scheffler J.A."/>
            <person name="Scheffler B.E."/>
            <person name="Wendel J.F."/>
        </authorList>
    </citation>
    <scope>NUCLEOTIDE SEQUENCE [LARGE SCALE GENOMIC DNA]</scope>
    <source>
        <strain evidence="3">8</strain>
        <tissue evidence="3">Leaf</tissue>
    </source>
</reference>
<dbReference type="EMBL" id="JABEZW010000008">
    <property type="protein sequence ID" value="MBA0772297.1"/>
    <property type="molecule type" value="Genomic_DNA"/>
</dbReference>
<feature type="compositionally biased region" description="Basic and acidic residues" evidence="1">
    <location>
        <begin position="116"/>
        <end position="135"/>
    </location>
</feature>
<gene>
    <name evidence="3" type="ORF">Gotri_007706</name>
</gene>
<feature type="domain" description="Zinc knuckle CX2CX4HX4C" evidence="2">
    <location>
        <begin position="13"/>
        <end position="60"/>
    </location>
</feature>
<proteinExistence type="predicted"/>
<keyword evidence="4" id="KW-1185">Reference proteome</keyword>
<dbReference type="InterPro" id="IPR025836">
    <property type="entry name" value="Zn_knuckle_CX2CX4HX4C"/>
</dbReference>
<evidence type="ECO:0000256" key="1">
    <source>
        <dbReference type="SAM" id="MobiDB-lite"/>
    </source>
</evidence>
<accession>A0A7J9EH01</accession>
<comment type="caution">
    <text evidence="3">The sequence shown here is derived from an EMBL/GenBank/DDBJ whole genome shotgun (WGS) entry which is preliminary data.</text>
</comment>
<evidence type="ECO:0000313" key="4">
    <source>
        <dbReference type="Proteomes" id="UP000593568"/>
    </source>
</evidence>
<dbReference type="Pfam" id="PF14392">
    <property type="entry name" value="zf-CCHC_4"/>
    <property type="match status" value="1"/>
</dbReference>
<evidence type="ECO:0000313" key="3">
    <source>
        <dbReference type="EMBL" id="MBA0772297.1"/>
    </source>
</evidence>
<protein>
    <recommendedName>
        <fullName evidence="2">Zinc knuckle CX2CX4HX4C domain-containing protein</fullName>
    </recommendedName>
</protein>
<dbReference type="Proteomes" id="UP000593568">
    <property type="component" value="Unassembled WGS sequence"/>
</dbReference>
<sequence>MGWTEYIRITIKIDVFKPLQRVVHLVESDRAGTMCIIKYERLPAYYYICGLIGHTTQKCSRKEEHLDRGNFSFKYESWLRVQLGGTTQVRGNWRNGIEILEIKTNYCIEMNDTKEMSGEDNDLTRLNEKEEKTKDMEEEFESCSPVENRPIKVARDGGDKLK</sequence>
<organism evidence="3 4">
    <name type="scientific">Gossypium trilobum</name>
    <dbReference type="NCBI Taxonomy" id="34281"/>
    <lineage>
        <taxon>Eukaryota</taxon>
        <taxon>Viridiplantae</taxon>
        <taxon>Streptophyta</taxon>
        <taxon>Embryophyta</taxon>
        <taxon>Tracheophyta</taxon>
        <taxon>Spermatophyta</taxon>
        <taxon>Magnoliopsida</taxon>
        <taxon>eudicotyledons</taxon>
        <taxon>Gunneridae</taxon>
        <taxon>Pentapetalae</taxon>
        <taxon>rosids</taxon>
        <taxon>malvids</taxon>
        <taxon>Malvales</taxon>
        <taxon>Malvaceae</taxon>
        <taxon>Malvoideae</taxon>
        <taxon>Gossypium</taxon>
    </lineage>
</organism>
<dbReference type="AlphaFoldDB" id="A0A7J9EH01"/>
<feature type="compositionally biased region" description="Basic and acidic residues" evidence="1">
    <location>
        <begin position="149"/>
        <end position="162"/>
    </location>
</feature>